<keyword evidence="3 12" id="KW-0963">Cytoplasm</keyword>
<keyword evidence="5 12" id="KW-0132">Cell division</keyword>
<evidence type="ECO:0000256" key="5">
    <source>
        <dbReference type="ARBA" id="ARBA00022618"/>
    </source>
</evidence>
<feature type="domain" description="Mur ligase central" evidence="16">
    <location>
        <begin position="109"/>
        <end position="307"/>
    </location>
</feature>
<dbReference type="InterPro" id="IPR005761">
    <property type="entry name" value="UDP-N-AcMur-Glu-dNH2Pim_ligase"/>
</dbReference>
<keyword evidence="18" id="KW-1185">Reference proteome</keyword>
<dbReference type="InterPro" id="IPR013221">
    <property type="entry name" value="Mur_ligase_cen"/>
</dbReference>
<comment type="similarity">
    <text evidence="2 12">Belongs to the MurCDEF family. MurE subfamily.</text>
</comment>
<comment type="pathway">
    <text evidence="1 12 13">Cell wall biogenesis; peptidoglycan biosynthesis.</text>
</comment>
<dbReference type="GO" id="GO:0008765">
    <property type="term" value="F:UDP-N-acetylmuramoylalanyl-D-glutamate-2,6-diaminopimelate ligase activity"/>
    <property type="evidence" value="ECO:0007669"/>
    <property type="project" value="UniProtKB-EC"/>
</dbReference>
<evidence type="ECO:0000256" key="10">
    <source>
        <dbReference type="ARBA" id="ARBA00023306"/>
    </source>
</evidence>
<feature type="binding site" evidence="12">
    <location>
        <position position="152"/>
    </location>
    <ligand>
        <name>UDP-N-acetyl-alpha-D-muramoyl-L-alanyl-D-glutamate</name>
        <dbReference type="ChEBI" id="CHEBI:83900"/>
    </ligand>
</feature>
<feature type="binding site" evidence="12">
    <location>
        <position position="177"/>
    </location>
    <ligand>
        <name>UDP-N-acetyl-alpha-D-muramoyl-L-alanyl-D-glutamate</name>
        <dbReference type="ChEBI" id="CHEBI:83900"/>
    </ligand>
</feature>
<comment type="caution">
    <text evidence="12">Lacks conserved residue(s) required for the propagation of feature annotation.</text>
</comment>
<comment type="subcellular location">
    <subcellularLocation>
        <location evidence="12 13">Cytoplasm</location>
    </subcellularLocation>
</comment>
<feature type="binding site" evidence="12">
    <location>
        <position position="185"/>
    </location>
    <ligand>
        <name>UDP-N-acetyl-alpha-D-muramoyl-L-alanyl-D-glutamate</name>
        <dbReference type="ChEBI" id="CHEBI:83900"/>
    </ligand>
</feature>
<protein>
    <recommendedName>
        <fullName evidence="12">UDP-N-acetylmuramyl-tripeptide synthetase</fullName>
        <ecNumber evidence="12">6.3.2.-</ecNumber>
    </recommendedName>
    <alternativeName>
        <fullName evidence="12">UDP-MurNAc-tripeptide synthetase</fullName>
    </alternativeName>
</protein>
<keyword evidence="9 12" id="KW-0573">Peptidoglycan synthesis</keyword>
<feature type="binding site" evidence="12">
    <location>
        <position position="183"/>
    </location>
    <ligand>
        <name>UDP-N-acetyl-alpha-D-muramoyl-L-alanyl-D-glutamate</name>
        <dbReference type="ChEBI" id="CHEBI:83900"/>
    </ligand>
</feature>
<keyword evidence="4 12" id="KW-0436">Ligase</keyword>
<dbReference type="Pfam" id="PF02875">
    <property type="entry name" value="Mur_ligase_C"/>
    <property type="match status" value="1"/>
</dbReference>
<keyword evidence="10 12" id="KW-0131">Cell cycle</keyword>
<dbReference type="PROSITE" id="PS01011">
    <property type="entry name" value="FOLYLPOLYGLU_SYNT_1"/>
    <property type="match status" value="1"/>
</dbReference>
<feature type="binding site" evidence="12">
    <location>
        <begin position="153"/>
        <end position="154"/>
    </location>
    <ligand>
        <name>UDP-N-acetyl-alpha-D-muramoyl-L-alanyl-D-glutamate</name>
        <dbReference type="ChEBI" id="CHEBI:83900"/>
    </ligand>
</feature>
<evidence type="ECO:0000313" key="17">
    <source>
        <dbReference type="EMBL" id="MBU9719902.1"/>
    </source>
</evidence>
<keyword evidence="12" id="KW-0460">Magnesium</keyword>
<feature type="binding site" evidence="12">
    <location>
        <begin position="111"/>
        <end position="117"/>
    </location>
    <ligand>
        <name>ATP</name>
        <dbReference type="ChEBI" id="CHEBI:30616"/>
    </ligand>
</feature>
<gene>
    <name evidence="12" type="primary">murE</name>
    <name evidence="17" type="ORF">KS407_00430</name>
</gene>
<evidence type="ECO:0000256" key="7">
    <source>
        <dbReference type="ARBA" id="ARBA00022840"/>
    </source>
</evidence>
<evidence type="ECO:0000256" key="11">
    <source>
        <dbReference type="ARBA" id="ARBA00023316"/>
    </source>
</evidence>
<feature type="domain" description="Mur ligase C-terminal" evidence="15">
    <location>
        <begin position="330"/>
        <end position="458"/>
    </location>
</feature>
<keyword evidence="6 12" id="KW-0547">Nucleotide-binding</keyword>
<evidence type="ECO:0000313" key="18">
    <source>
        <dbReference type="Proteomes" id="UP000790580"/>
    </source>
</evidence>
<evidence type="ECO:0000256" key="2">
    <source>
        <dbReference type="ARBA" id="ARBA00005898"/>
    </source>
</evidence>
<evidence type="ECO:0000259" key="16">
    <source>
        <dbReference type="Pfam" id="PF08245"/>
    </source>
</evidence>
<comment type="caution">
    <text evidence="17">The sequence shown here is derived from an EMBL/GenBank/DDBJ whole genome shotgun (WGS) entry which is preliminary data.</text>
</comment>
<dbReference type="InterPro" id="IPR018109">
    <property type="entry name" value="Folylpolyglutamate_synth_CS"/>
</dbReference>
<feature type="binding site" evidence="12">
    <location>
        <begin position="47"/>
        <end position="49"/>
    </location>
    <ligand>
        <name>UDP-N-acetyl-alpha-D-muramoyl-L-alanyl-D-glutamate</name>
        <dbReference type="ChEBI" id="CHEBI:83900"/>
    </ligand>
</feature>
<sequence length="481" mass="53766">MKLIDVIRGLAINNDVGNNDNNVDVKGITDNSLHVKEGDLFVAIKGHKVNGHDYIDQVIEAGAAAIVGEEEHTELPIPYLQVNNSRKALGTLAKNYYMDPSAFKVMIGITGTNGKTTTSYILKHILEENGLSCTLIGTINNIVNGEVVSTTNTTPSSLVINELIFRSNDPVVIMEVSSHGIDQYRVEGISFDYCLFTNFTRDHLDYHLTIENYFQAKRKLFDQLKPNGLAVINTDDEWAKKLNQDLISKGKRTFTVGQSKNNDISFNNAISSNKKSINITEKEESYTVDFAMPGLHNFYNMLSACATSLQIINSTEAIIDSIKTFSGVKGRFEIIRNDNGSTFVVDYAHTSDGLLNILNTVNEFNPKGIIHIFGMRGNRDVAKNKDMLKISASMSTLYILTMDDLNLVSYQSMLRELEVLNEQFGNQKGIIIPDRTLAIKYAIENSAKDDWIIITGKGHEKYQQSYFVPTQSDMETIEHFI</sequence>
<evidence type="ECO:0000256" key="13">
    <source>
        <dbReference type="RuleBase" id="RU004135"/>
    </source>
</evidence>
<proteinExistence type="inferred from homology"/>
<comment type="cofactor">
    <cofactor evidence="12">
        <name>Mg(2+)</name>
        <dbReference type="ChEBI" id="CHEBI:18420"/>
    </cofactor>
</comment>
<evidence type="ECO:0000256" key="6">
    <source>
        <dbReference type="ARBA" id="ARBA00022741"/>
    </source>
</evidence>
<dbReference type="EC" id="6.3.2.-" evidence="12"/>
<dbReference type="RefSeq" id="WP_216943297.1">
    <property type="nucleotide sequence ID" value="NZ_JAHQCR010000005.1"/>
</dbReference>
<name>A0ABS6JNR4_9BACI</name>
<keyword evidence="8 12" id="KW-0133">Cell shape</keyword>
<dbReference type="NCBIfam" id="NF001126">
    <property type="entry name" value="PRK00139.1-4"/>
    <property type="match status" value="1"/>
</dbReference>
<evidence type="ECO:0000256" key="8">
    <source>
        <dbReference type="ARBA" id="ARBA00022960"/>
    </source>
</evidence>
<dbReference type="EMBL" id="JAHQCR010000005">
    <property type="protein sequence ID" value="MBU9719902.1"/>
    <property type="molecule type" value="Genomic_DNA"/>
</dbReference>
<reference evidence="17 18" key="1">
    <citation type="submission" date="2021-06" db="EMBL/GenBank/DDBJ databases">
        <title>Bacillus sp. RD4P76, an endophyte from a halophyte.</title>
        <authorList>
            <person name="Sun J.-Q."/>
        </authorList>
    </citation>
    <scope>NUCLEOTIDE SEQUENCE [LARGE SCALE GENOMIC DNA]</scope>
    <source>
        <strain evidence="17 18">JCM 17098</strain>
    </source>
</reference>
<evidence type="ECO:0000256" key="4">
    <source>
        <dbReference type="ARBA" id="ARBA00022598"/>
    </source>
</evidence>
<dbReference type="InterPro" id="IPR000713">
    <property type="entry name" value="Mur_ligase_N"/>
</dbReference>
<evidence type="ECO:0000259" key="14">
    <source>
        <dbReference type="Pfam" id="PF01225"/>
    </source>
</evidence>
<feature type="modified residue" description="N6-carboxylysine" evidence="12">
    <location>
        <position position="217"/>
    </location>
</feature>
<keyword evidence="7 12" id="KW-0067">ATP-binding</keyword>
<accession>A0ABS6JNR4</accession>
<evidence type="ECO:0000256" key="12">
    <source>
        <dbReference type="HAMAP-Rule" id="MF_00208"/>
    </source>
</evidence>
<dbReference type="Pfam" id="PF01225">
    <property type="entry name" value="Mur_ligase"/>
    <property type="match status" value="1"/>
</dbReference>
<evidence type="ECO:0000256" key="3">
    <source>
        <dbReference type="ARBA" id="ARBA00022490"/>
    </source>
</evidence>
<keyword evidence="11 12" id="KW-0961">Cell wall biogenesis/degradation</keyword>
<dbReference type="InterPro" id="IPR004101">
    <property type="entry name" value="Mur_ligase_C"/>
</dbReference>
<organism evidence="17 18">
    <name type="scientific">Evansella alkalicola</name>
    <dbReference type="NCBI Taxonomy" id="745819"/>
    <lineage>
        <taxon>Bacteria</taxon>
        <taxon>Bacillati</taxon>
        <taxon>Bacillota</taxon>
        <taxon>Bacilli</taxon>
        <taxon>Bacillales</taxon>
        <taxon>Bacillaceae</taxon>
        <taxon>Evansella</taxon>
    </lineage>
</organism>
<evidence type="ECO:0000259" key="15">
    <source>
        <dbReference type="Pfam" id="PF02875"/>
    </source>
</evidence>
<dbReference type="HAMAP" id="MF_00208">
    <property type="entry name" value="MurE"/>
    <property type="match status" value="1"/>
</dbReference>
<feature type="binding site" evidence="12">
    <location>
        <position position="32"/>
    </location>
    <ligand>
        <name>UDP-N-acetyl-alpha-D-muramoyl-L-alanyl-D-glutamate</name>
        <dbReference type="ChEBI" id="CHEBI:83900"/>
    </ligand>
</feature>
<dbReference type="Pfam" id="PF08245">
    <property type="entry name" value="Mur_ligase_M"/>
    <property type="match status" value="1"/>
</dbReference>
<evidence type="ECO:0000256" key="1">
    <source>
        <dbReference type="ARBA" id="ARBA00004752"/>
    </source>
</evidence>
<dbReference type="PANTHER" id="PTHR23135:SF4">
    <property type="entry name" value="UDP-N-ACETYLMURAMOYL-L-ALANYL-D-GLUTAMATE--2,6-DIAMINOPIMELATE LIGASE MURE HOMOLOG, CHLOROPLASTIC"/>
    <property type="match status" value="1"/>
</dbReference>
<comment type="function">
    <text evidence="12">Catalyzes the addition of an amino acid to the nucleotide precursor UDP-N-acetylmuramoyl-L-alanyl-D-glutamate (UMAG) in the biosynthesis of bacterial cell-wall peptidoglycan.</text>
</comment>
<dbReference type="Proteomes" id="UP000790580">
    <property type="component" value="Unassembled WGS sequence"/>
</dbReference>
<evidence type="ECO:0000256" key="9">
    <source>
        <dbReference type="ARBA" id="ARBA00022984"/>
    </source>
</evidence>
<feature type="domain" description="Mur ligase N-terminal catalytic" evidence="14">
    <location>
        <begin position="25"/>
        <end position="97"/>
    </location>
</feature>
<dbReference type="PANTHER" id="PTHR23135">
    <property type="entry name" value="MUR LIGASE FAMILY MEMBER"/>
    <property type="match status" value="1"/>
</dbReference>
<dbReference type="NCBIfam" id="TIGR01085">
    <property type="entry name" value="murE"/>
    <property type="match status" value="1"/>
</dbReference>
<comment type="PTM">
    <text evidence="12">Carboxylation is probably crucial for Mg(2+) binding and, consequently, for the gamma-phosphate positioning of ATP.</text>
</comment>